<accession>A0AAW1R064</accession>
<dbReference type="PANTHER" id="PTHR11920:SF335">
    <property type="entry name" value="GUANYLATE CYCLASE"/>
    <property type="match status" value="1"/>
</dbReference>
<dbReference type="InterPro" id="IPR001245">
    <property type="entry name" value="Ser-Thr/Tyr_kinase_cat_dom"/>
</dbReference>
<dbReference type="SMART" id="SM00220">
    <property type="entry name" value="S_TKc"/>
    <property type="match status" value="1"/>
</dbReference>
<dbReference type="InterPro" id="IPR001054">
    <property type="entry name" value="A/G_cyclase"/>
</dbReference>
<evidence type="ECO:0000256" key="10">
    <source>
        <dbReference type="SAM" id="SignalP"/>
    </source>
</evidence>
<evidence type="ECO:0000256" key="5">
    <source>
        <dbReference type="ARBA" id="ARBA00022989"/>
    </source>
</evidence>
<evidence type="ECO:0000256" key="2">
    <source>
        <dbReference type="ARBA" id="ARBA00012202"/>
    </source>
</evidence>
<evidence type="ECO:0000256" key="3">
    <source>
        <dbReference type="ARBA" id="ARBA00022692"/>
    </source>
</evidence>
<dbReference type="GO" id="GO:0004672">
    <property type="term" value="F:protein kinase activity"/>
    <property type="evidence" value="ECO:0007669"/>
    <property type="project" value="InterPro"/>
</dbReference>
<keyword evidence="5" id="KW-1133">Transmembrane helix</keyword>
<dbReference type="Gene3D" id="1.10.510.10">
    <property type="entry name" value="Transferase(Phosphotransferase) domain 1"/>
    <property type="match status" value="1"/>
</dbReference>
<evidence type="ECO:0000313" key="13">
    <source>
        <dbReference type="EMBL" id="KAK9826914.1"/>
    </source>
</evidence>
<keyword evidence="10" id="KW-0732">Signal</keyword>
<dbReference type="InterPro" id="IPR029787">
    <property type="entry name" value="Nucleotide_cyclase"/>
</dbReference>
<evidence type="ECO:0000256" key="7">
    <source>
        <dbReference type="ARBA" id="ARBA00023239"/>
    </source>
</evidence>
<keyword evidence="4" id="KW-0547">Nucleotide-binding</keyword>
<organism evidence="13 14">
    <name type="scientific">Apatococcus lobatus</name>
    <dbReference type="NCBI Taxonomy" id="904363"/>
    <lineage>
        <taxon>Eukaryota</taxon>
        <taxon>Viridiplantae</taxon>
        <taxon>Chlorophyta</taxon>
        <taxon>core chlorophytes</taxon>
        <taxon>Trebouxiophyceae</taxon>
        <taxon>Chlorellales</taxon>
        <taxon>Chlorellaceae</taxon>
        <taxon>Apatococcus</taxon>
    </lineage>
</organism>
<feature type="domain" description="Guanylate cyclase" evidence="12">
    <location>
        <begin position="697"/>
        <end position="828"/>
    </location>
</feature>
<keyword evidence="6" id="KW-0472">Membrane</keyword>
<dbReference type="SUPFAM" id="SSF56112">
    <property type="entry name" value="Protein kinase-like (PK-like)"/>
    <property type="match status" value="1"/>
</dbReference>
<dbReference type="GO" id="GO:0005524">
    <property type="term" value="F:ATP binding"/>
    <property type="evidence" value="ECO:0007669"/>
    <property type="project" value="InterPro"/>
</dbReference>
<keyword evidence="3" id="KW-0812">Transmembrane</keyword>
<proteinExistence type="predicted"/>
<dbReference type="GO" id="GO:0004383">
    <property type="term" value="F:guanylate cyclase activity"/>
    <property type="evidence" value="ECO:0007669"/>
    <property type="project" value="UniProtKB-EC"/>
</dbReference>
<sequence>MRLLAWTVLITACARMQTVRPQAGDMQVFRVGLQSILGPQWNDTFGPYLSNSTQYNFETVTYTNDAMMLQDAATGFLNLTFAGPVQYLCLALAAATSDGIAELVSSSYIDGSPVEKLAGSIVTMANSSVRSIGDLHGRVVLAGPISSLTTFAAQWSVVIQGGLDLFRDTRGVFLQPNITLILPHLMAGVGDAAFVPSSYLERYYPGSPMFRVVNPQTSPGFPYQHSTPLYPNAVLSALDTTPFFARRSIADALFAIPPNDTLAQQGAYYGFTPLGAYTQVRTVMAAVGLLNNRTQCRTIGDLTDLVQCPAGYAQVVNVGETCPAKGVACPEGYQCVCSPCLSTKPATRLLGMPPGAFGGVVAVIVVVGGLAAFVGLRACWLQTAADPYRELHLEKATVIGRSSTGPVFGTEWRGQAVAVKRLFPPPKGVVSVFDDDRDEQSCGQMKGPNARIIGLVLLECFFVQTASSRNVAKVQRRMHTHHSNIIPVIGPSSASPQTWRGGVQFFHGRNPAVVGKNIKPHHLFIDETLRTLIGVSFRAPNPQSLWAPPECVRGDSPWTKEADVYAFSMLLYTLVHRRLPFEGRRSKDLLEAVKDATEETVLDVRPPLTTDSPLNQLIRQCWAESPADRPTFAAIKEALVRMQGSGGGPRFSRPSTSDDRPQTEQPNLLLQGMFPPHVRQQLELKMKPRPEVFEGVTIFFSDVVGFTEISSVLQPAGVARLLDNLYVFMDTCAEEFGVHKMETIGDGFVAVTNLMAKQEDHAPRMARFALAVMAGAGQFSVNPDVPDGPRLQLRAGMHSGAVAGAVVGTKNLRYNLFGNPMNIASRMESSGEPGKIQLTRETAALVARDPDMRHRVAHRPGLVDIKGQGKMRTCWLLTDRSLKERLSEELFQEQFGEDTKRRSRRQSFLAGLTEPRASLETARVAIQVSG</sequence>
<dbReference type="SMART" id="SM00044">
    <property type="entry name" value="CYCc"/>
    <property type="match status" value="1"/>
</dbReference>
<dbReference type="GO" id="GO:0035556">
    <property type="term" value="P:intracellular signal transduction"/>
    <property type="evidence" value="ECO:0007669"/>
    <property type="project" value="InterPro"/>
</dbReference>
<comment type="caution">
    <text evidence="13">The sequence shown here is derived from an EMBL/GenBank/DDBJ whole genome shotgun (WGS) entry which is preliminary data.</text>
</comment>
<dbReference type="EMBL" id="JALJOS010000019">
    <property type="protein sequence ID" value="KAK9826914.1"/>
    <property type="molecule type" value="Genomic_DNA"/>
</dbReference>
<evidence type="ECO:0000259" key="12">
    <source>
        <dbReference type="PROSITE" id="PS50125"/>
    </source>
</evidence>
<dbReference type="GO" id="GO:0001653">
    <property type="term" value="F:peptide receptor activity"/>
    <property type="evidence" value="ECO:0007669"/>
    <property type="project" value="TreeGrafter"/>
</dbReference>
<dbReference type="Proteomes" id="UP001438707">
    <property type="component" value="Unassembled WGS sequence"/>
</dbReference>
<dbReference type="GO" id="GO:0004016">
    <property type="term" value="F:adenylate cyclase activity"/>
    <property type="evidence" value="ECO:0007669"/>
    <property type="project" value="TreeGrafter"/>
</dbReference>
<dbReference type="InterPro" id="IPR050401">
    <property type="entry name" value="Cyclic_nucleotide_synthase"/>
</dbReference>
<dbReference type="PROSITE" id="PS50011">
    <property type="entry name" value="PROTEIN_KINASE_DOM"/>
    <property type="match status" value="1"/>
</dbReference>
<dbReference type="PANTHER" id="PTHR11920">
    <property type="entry name" value="GUANYLYL CYCLASE"/>
    <property type="match status" value="1"/>
</dbReference>
<feature type="region of interest" description="Disordered" evidence="9">
    <location>
        <begin position="643"/>
        <end position="667"/>
    </location>
</feature>
<gene>
    <name evidence="13" type="ORF">WJX74_000050</name>
</gene>
<protein>
    <recommendedName>
        <fullName evidence="2">guanylate cyclase</fullName>
        <ecNumber evidence="2">4.6.1.2</ecNumber>
    </recommendedName>
</protein>
<dbReference type="AlphaFoldDB" id="A0AAW1R064"/>
<dbReference type="InterPro" id="IPR011009">
    <property type="entry name" value="Kinase-like_dom_sf"/>
</dbReference>
<dbReference type="EC" id="4.6.1.2" evidence="2"/>
<evidence type="ECO:0000256" key="6">
    <source>
        <dbReference type="ARBA" id="ARBA00023136"/>
    </source>
</evidence>
<evidence type="ECO:0000313" key="14">
    <source>
        <dbReference type="Proteomes" id="UP001438707"/>
    </source>
</evidence>
<feature type="chain" id="PRO_5043475150" description="guanylate cyclase" evidence="10">
    <location>
        <begin position="22"/>
        <end position="930"/>
    </location>
</feature>
<dbReference type="GO" id="GO:0005886">
    <property type="term" value="C:plasma membrane"/>
    <property type="evidence" value="ECO:0007669"/>
    <property type="project" value="TreeGrafter"/>
</dbReference>
<name>A0AAW1R064_9CHLO</name>
<evidence type="ECO:0000256" key="4">
    <source>
        <dbReference type="ARBA" id="ARBA00022741"/>
    </source>
</evidence>
<dbReference type="Pfam" id="PF07714">
    <property type="entry name" value="PK_Tyr_Ser-Thr"/>
    <property type="match status" value="1"/>
</dbReference>
<dbReference type="InterPro" id="IPR000719">
    <property type="entry name" value="Prot_kinase_dom"/>
</dbReference>
<comment type="subcellular location">
    <subcellularLocation>
        <location evidence="1">Membrane</location>
        <topology evidence="1">Single-pass membrane protein</topology>
    </subcellularLocation>
</comment>
<dbReference type="CDD" id="cd07302">
    <property type="entry name" value="CHD"/>
    <property type="match status" value="1"/>
</dbReference>
<evidence type="ECO:0000256" key="8">
    <source>
        <dbReference type="ARBA" id="ARBA00023293"/>
    </source>
</evidence>
<dbReference type="Pfam" id="PF12974">
    <property type="entry name" value="Phosphonate-bd"/>
    <property type="match status" value="1"/>
</dbReference>
<keyword evidence="7" id="KW-0456">Lyase</keyword>
<reference evidence="13 14" key="1">
    <citation type="journal article" date="2024" name="Nat. Commun.">
        <title>Phylogenomics reveals the evolutionary origins of lichenization in chlorophyte algae.</title>
        <authorList>
            <person name="Puginier C."/>
            <person name="Libourel C."/>
            <person name="Otte J."/>
            <person name="Skaloud P."/>
            <person name="Haon M."/>
            <person name="Grisel S."/>
            <person name="Petersen M."/>
            <person name="Berrin J.G."/>
            <person name="Delaux P.M."/>
            <person name="Dal Grande F."/>
            <person name="Keller J."/>
        </authorList>
    </citation>
    <scope>NUCLEOTIDE SEQUENCE [LARGE SCALE GENOMIC DNA]</scope>
    <source>
        <strain evidence="13 14">SAG 2145</strain>
    </source>
</reference>
<evidence type="ECO:0000256" key="1">
    <source>
        <dbReference type="ARBA" id="ARBA00004167"/>
    </source>
</evidence>
<dbReference type="SUPFAM" id="SSF55073">
    <property type="entry name" value="Nucleotide cyclase"/>
    <property type="match status" value="1"/>
</dbReference>
<evidence type="ECO:0000256" key="9">
    <source>
        <dbReference type="SAM" id="MobiDB-lite"/>
    </source>
</evidence>
<dbReference type="GO" id="GO:0007168">
    <property type="term" value="P:receptor guanylyl cyclase signaling pathway"/>
    <property type="evidence" value="ECO:0007669"/>
    <property type="project" value="TreeGrafter"/>
</dbReference>
<evidence type="ECO:0000259" key="11">
    <source>
        <dbReference type="PROSITE" id="PS50011"/>
    </source>
</evidence>
<dbReference type="Gene3D" id="3.30.70.1230">
    <property type="entry name" value="Nucleotide cyclase"/>
    <property type="match status" value="1"/>
</dbReference>
<feature type="domain" description="Protein kinase" evidence="11">
    <location>
        <begin position="393"/>
        <end position="640"/>
    </location>
</feature>
<keyword evidence="8" id="KW-0141">cGMP biosynthesis</keyword>
<feature type="signal peptide" evidence="10">
    <location>
        <begin position="1"/>
        <end position="21"/>
    </location>
</feature>
<keyword evidence="14" id="KW-1185">Reference proteome</keyword>
<dbReference type="PROSITE" id="PS50125">
    <property type="entry name" value="GUANYLATE_CYCLASE_2"/>
    <property type="match status" value="1"/>
</dbReference>
<dbReference type="Pfam" id="PF00211">
    <property type="entry name" value="Guanylate_cyc"/>
    <property type="match status" value="1"/>
</dbReference>